<proteinExistence type="predicted"/>
<dbReference type="PROSITE" id="PS51155">
    <property type="entry name" value="CHIT_BIND_RR_2"/>
    <property type="match status" value="1"/>
</dbReference>
<keyword evidence="2" id="KW-0732">Signal</keyword>
<feature type="region of interest" description="Disordered" evidence="1">
    <location>
        <begin position="97"/>
        <end position="124"/>
    </location>
</feature>
<evidence type="ECO:0000256" key="2">
    <source>
        <dbReference type="SAM" id="SignalP"/>
    </source>
</evidence>
<evidence type="ECO:0000313" key="3">
    <source>
        <dbReference type="EMBL" id="JAT44258.1"/>
    </source>
</evidence>
<organism evidence="3">
    <name type="scientific">Anthurium amnicola</name>
    <dbReference type="NCBI Taxonomy" id="1678845"/>
    <lineage>
        <taxon>Eukaryota</taxon>
        <taxon>Viridiplantae</taxon>
        <taxon>Streptophyta</taxon>
        <taxon>Embryophyta</taxon>
        <taxon>Tracheophyta</taxon>
        <taxon>Spermatophyta</taxon>
        <taxon>Magnoliopsida</taxon>
        <taxon>Liliopsida</taxon>
        <taxon>Araceae</taxon>
        <taxon>Pothoideae</taxon>
        <taxon>Potheae</taxon>
        <taxon>Anthurium</taxon>
    </lineage>
</organism>
<feature type="compositionally biased region" description="Low complexity" evidence="1">
    <location>
        <begin position="58"/>
        <end position="71"/>
    </location>
</feature>
<gene>
    <name evidence="3" type="primary">resilin_1</name>
    <name evidence="3" type="ORF">g.11861</name>
</gene>
<accession>A0A1D1XPE4</accession>
<dbReference type="EMBL" id="GDJX01023678">
    <property type="protein sequence ID" value="JAT44258.1"/>
    <property type="molecule type" value="Transcribed_RNA"/>
</dbReference>
<feature type="region of interest" description="Disordered" evidence="1">
    <location>
        <begin position="33"/>
        <end position="85"/>
    </location>
</feature>
<dbReference type="PANTHER" id="PTHR12236">
    <property type="entry name" value="STRUCTURAL CONTITUENT OF CUTICLE"/>
    <property type="match status" value="1"/>
</dbReference>
<sequence>PSQVSGPIRTMAPSKMSLVCVVVLAAFVAPLQARPEPPSSYLPPARGGGGFGGGANRPSSGYGAPSSSYGAPSGGGYDDQSEPAKYDFMYEVDAPEFGTNFGHQESRDGDVAQGSYHVLLPDGR</sequence>
<feature type="signal peptide" evidence="2">
    <location>
        <begin position="1"/>
        <end position="33"/>
    </location>
</feature>
<name>A0A1D1XPE4_9ARAE</name>
<dbReference type="AlphaFoldDB" id="A0A1D1XPE4"/>
<reference evidence="3" key="1">
    <citation type="submission" date="2015-07" db="EMBL/GenBank/DDBJ databases">
        <title>Transcriptome Assembly of Anthurium amnicola.</title>
        <authorList>
            <person name="Suzuki J."/>
        </authorList>
    </citation>
    <scope>NUCLEOTIDE SEQUENCE</scope>
</reference>
<feature type="non-terminal residue" evidence="3">
    <location>
        <position position="124"/>
    </location>
</feature>
<protein>
    <submittedName>
        <fullName evidence="3">Pro-resilin</fullName>
    </submittedName>
</protein>
<dbReference type="InterPro" id="IPR051217">
    <property type="entry name" value="Insect_Cuticle_Struc_Prot"/>
</dbReference>
<feature type="chain" id="PRO_5008899605" evidence="2">
    <location>
        <begin position="34"/>
        <end position="124"/>
    </location>
</feature>
<dbReference type="InterPro" id="IPR000618">
    <property type="entry name" value="Insect_cuticle"/>
</dbReference>
<feature type="non-terminal residue" evidence="3">
    <location>
        <position position="1"/>
    </location>
</feature>
<dbReference type="Pfam" id="PF00379">
    <property type="entry name" value="Chitin_bind_4"/>
    <property type="match status" value="1"/>
</dbReference>
<feature type="compositionally biased region" description="Gly residues" evidence="1">
    <location>
        <begin position="46"/>
        <end position="55"/>
    </location>
</feature>
<dbReference type="GO" id="GO:0031012">
    <property type="term" value="C:extracellular matrix"/>
    <property type="evidence" value="ECO:0007669"/>
    <property type="project" value="TreeGrafter"/>
</dbReference>
<evidence type="ECO:0000256" key="1">
    <source>
        <dbReference type="SAM" id="MobiDB-lite"/>
    </source>
</evidence>
<dbReference type="PANTHER" id="PTHR12236:SF79">
    <property type="entry name" value="CUTICULAR PROTEIN 50CB-RELATED"/>
    <property type="match status" value="1"/>
</dbReference>
<dbReference type="GO" id="GO:0005615">
    <property type="term" value="C:extracellular space"/>
    <property type="evidence" value="ECO:0007669"/>
    <property type="project" value="TreeGrafter"/>
</dbReference>